<feature type="chain" id="PRO_5042963592" evidence="2">
    <location>
        <begin position="24"/>
        <end position="198"/>
    </location>
</feature>
<sequence length="198" mass="21515">MFKKTLFTATFVALFSASALSQAQEAQPYLFASLGQSDADLSTGDVVPSGIGLNSSMDNKDTAWKIGAGLKLNQYFAFEAEYVELGDVSFRATDGNNNLGFNAGTEGYGLNGVLTMPLDSFSLFAKLGYHRLETDFDLSVNGFDVISDSQTEWVTSFGVGGGYNLGERVTLVAEFERYRDVGDEYDVDLLSAGIRYNF</sequence>
<protein>
    <submittedName>
        <fullName evidence="4">Opacity protein</fullName>
    </submittedName>
</protein>
<proteinExistence type="predicted"/>
<evidence type="ECO:0000313" key="4">
    <source>
        <dbReference type="EMBL" id="SEG66204.1"/>
    </source>
</evidence>
<dbReference type="Proteomes" id="UP000243518">
    <property type="component" value="Unassembled WGS sequence"/>
</dbReference>
<dbReference type="SUPFAM" id="SSF56925">
    <property type="entry name" value="OMPA-like"/>
    <property type="match status" value="1"/>
</dbReference>
<gene>
    <name evidence="4" type="ORF">SAMN05216586_1141</name>
</gene>
<dbReference type="AlphaFoldDB" id="A0AAQ1JR96"/>
<feature type="signal peptide" evidence="2">
    <location>
        <begin position="1"/>
        <end position="23"/>
    </location>
</feature>
<evidence type="ECO:0000256" key="2">
    <source>
        <dbReference type="SAM" id="SignalP"/>
    </source>
</evidence>
<keyword evidence="1 2" id="KW-0732">Signal</keyword>
<organism evidence="4 5">
    <name type="scientific">Halopseudomonas aestusnigri</name>
    <dbReference type="NCBI Taxonomy" id="857252"/>
    <lineage>
        <taxon>Bacteria</taxon>
        <taxon>Pseudomonadati</taxon>
        <taxon>Pseudomonadota</taxon>
        <taxon>Gammaproteobacteria</taxon>
        <taxon>Pseudomonadales</taxon>
        <taxon>Pseudomonadaceae</taxon>
        <taxon>Halopseudomonas</taxon>
    </lineage>
</organism>
<dbReference type="Gene3D" id="2.40.160.20">
    <property type="match status" value="1"/>
</dbReference>
<evidence type="ECO:0000259" key="3">
    <source>
        <dbReference type="Pfam" id="PF13505"/>
    </source>
</evidence>
<dbReference type="RefSeq" id="WP_088277320.1">
    <property type="nucleotide sequence ID" value="NZ_FNVE01000014.1"/>
</dbReference>
<feature type="domain" description="Outer membrane protein beta-barrel" evidence="3">
    <location>
        <begin position="7"/>
        <end position="198"/>
    </location>
</feature>
<comment type="caution">
    <text evidence="4">The sequence shown here is derived from an EMBL/GenBank/DDBJ whole genome shotgun (WGS) entry which is preliminary data.</text>
</comment>
<dbReference type="Pfam" id="PF13505">
    <property type="entry name" value="OMP_b-brl"/>
    <property type="match status" value="1"/>
</dbReference>
<accession>A0AAQ1JR96</accession>
<evidence type="ECO:0000313" key="5">
    <source>
        <dbReference type="Proteomes" id="UP000243518"/>
    </source>
</evidence>
<reference evidence="4 5" key="1">
    <citation type="submission" date="2016-10" db="EMBL/GenBank/DDBJ databases">
        <authorList>
            <person name="Varghese N."/>
            <person name="Submissions S."/>
        </authorList>
    </citation>
    <scope>NUCLEOTIDE SEQUENCE [LARGE SCALE GENOMIC DNA]</scope>
    <source>
        <strain evidence="4 5">CECT 8317</strain>
    </source>
</reference>
<keyword evidence="5" id="KW-1185">Reference proteome</keyword>
<dbReference type="InterPro" id="IPR011250">
    <property type="entry name" value="OMP/PagP_B-barrel"/>
</dbReference>
<dbReference type="InterPro" id="IPR027385">
    <property type="entry name" value="Beta-barrel_OMP"/>
</dbReference>
<dbReference type="EMBL" id="FNVE01000014">
    <property type="protein sequence ID" value="SEG66204.1"/>
    <property type="molecule type" value="Genomic_DNA"/>
</dbReference>
<name>A0AAQ1JR96_9GAMM</name>
<evidence type="ECO:0000256" key="1">
    <source>
        <dbReference type="ARBA" id="ARBA00022729"/>
    </source>
</evidence>